<reference evidence="9" key="1">
    <citation type="submission" date="2017-04" db="EMBL/GenBank/DDBJ databases">
        <title>Genome deletions in a multicellular cyanobacterial endosymbiont for morphological adaptation in marine diatoms.</title>
        <authorList>
            <person name="Wang Y."/>
            <person name="Gao H."/>
            <person name="Li R."/>
            <person name="Xu X."/>
        </authorList>
    </citation>
    <scope>NUCLEOTIDE SEQUENCE</scope>
    <source>
        <strain evidence="9">FACHB 800</strain>
    </source>
</reference>
<feature type="domain" description="Histidine kinase" evidence="7">
    <location>
        <begin position="174"/>
        <end position="433"/>
    </location>
</feature>
<dbReference type="Proteomes" id="UP000683511">
    <property type="component" value="Chromosome"/>
</dbReference>
<dbReference type="RefSeq" id="WP_190601770.1">
    <property type="nucleotide sequence ID" value="NZ_CP021056.1"/>
</dbReference>
<dbReference type="Pfam" id="PF02518">
    <property type="entry name" value="HATPase_c"/>
    <property type="match status" value="1"/>
</dbReference>
<comment type="catalytic activity">
    <reaction evidence="1">
        <text>ATP + protein L-histidine = ADP + protein N-phospho-L-histidine.</text>
        <dbReference type="EC" id="2.7.13.3"/>
    </reaction>
</comment>
<evidence type="ECO:0000256" key="6">
    <source>
        <dbReference type="PROSITE-ProRule" id="PRU00169"/>
    </source>
</evidence>
<sequence>MTAIQEHSLILVVDDTYTNLEIISEVLKRSGFAVATAHDGISALEKIEFIYPDLILLDVMMPGIDGFETCKRLKANTRTSDIPIMFMTGVSDTDSKVHALELGAVDYIIKPFQEEEVLARLKTHLQLRHLTKNLETQVAERTAALTQALRELQESQIQLVQREKMSALGNLVAGVAHEINNPMGFIVGNLQPAKEHIQELFRVLDLYQKYYPQPVPELQQEISNIDLDYIRADLPNLITSMREGVSRICDITNSLRTFARADSDRKLECNIHDCIDSTLVILKHRLKGNSYRYDIQIVRDYGQLPLLQCYPGQLNQVFMNLFANAIDAIEELVETNHHHSLTTHISPTIWIRTSFNPDHTGIAIQIKDNGMGMSEEVHQKAFDYLFTTKPVGKGTGLGLSIARQIIVENHGGLLKASSQIGVGTEFVIEIPFG</sequence>
<dbReference type="InterPro" id="IPR005467">
    <property type="entry name" value="His_kinase_dom"/>
</dbReference>
<keyword evidence="5" id="KW-0902">Two-component regulatory system</keyword>
<dbReference type="PANTHER" id="PTHR43065">
    <property type="entry name" value="SENSOR HISTIDINE KINASE"/>
    <property type="match status" value="1"/>
</dbReference>
<evidence type="ECO:0000256" key="1">
    <source>
        <dbReference type="ARBA" id="ARBA00000085"/>
    </source>
</evidence>
<gene>
    <name evidence="9" type="ORF">B6N60_01370</name>
</gene>
<feature type="domain" description="Response regulatory" evidence="8">
    <location>
        <begin position="9"/>
        <end position="125"/>
    </location>
</feature>
<dbReference type="PRINTS" id="PR00344">
    <property type="entry name" value="BCTRLSENSOR"/>
</dbReference>
<dbReference type="EC" id="2.7.13.3" evidence="2"/>
<accession>A0A975T5U6</accession>
<dbReference type="CDD" id="cd19920">
    <property type="entry name" value="REC_PA4781-like"/>
    <property type="match status" value="1"/>
</dbReference>
<dbReference type="SMART" id="SM00387">
    <property type="entry name" value="HATPase_c"/>
    <property type="match status" value="1"/>
</dbReference>
<evidence type="ECO:0000256" key="5">
    <source>
        <dbReference type="ARBA" id="ARBA00023012"/>
    </source>
</evidence>
<dbReference type="PANTHER" id="PTHR43065:SF50">
    <property type="entry name" value="HISTIDINE KINASE"/>
    <property type="match status" value="1"/>
</dbReference>
<dbReference type="InterPro" id="IPR036890">
    <property type="entry name" value="HATPase_C_sf"/>
</dbReference>
<keyword evidence="4 9" id="KW-0418">Kinase</keyword>
<dbReference type="SUPFAM" id="SSF47384">
    <property type="entry name" value="Homodimeric domain of signal transducing histidine kinase"/>
    <property type="match status" value="1"/>
</dbReference>
<dbReference type="KEGG" id="rsin:B6N60_01370"/>
<dbReference type="SUPFAM" id="SSF55874">
    <property type="entry name" value="ATPase domain of HSP90 chaperone/DNA topoisomerase II/histidine kinase"/>
    <property type="match status" value="1"/>
</dbReference>
<organism evidence="9 10">
    <name type="scientific">Richelia sinica FACHB-800</name>
    <dbReference type="NCBI Taxonomy" id="1357546"/>
    <lineage>
        <taxon>Bacteria</taxon>
        <taxon>Bacillati</taxon>
        <taxon>Cyanobacteriota</taxon>
        <taxon>Cyanophyceae</taxon>
        <taxon>Nostocales</taxon>
        <taxon>Nostocaceae</taxon>
        <taxon>Richelia</taxon>
    </lineage>
</organism>
<dbReference type="InterPro" id="IPR011006">
    <property type="entry name" value="CheY-like_superfamily"/>
</dbReference>
<proteinExistence type="predicted"/>
<dbReference type="InterPro" id="IPR003594">
    <property type="entry name" value="HATPase_dom"/>
</dbReference>
<evidence type="ECO:0000256" key="3">
    <source>
        <dbReference type="ARBA" id="ARBA00022553"/>
    </source>
</evidence>
<dbReference type="Pfam" id="PF00072">
    <property type="entry name" value="Response_reg"/>
    <property type="match status" value="1"/>
</dbReference>
<dbReference type="EMBL" id="CP021056">
    <property type="protein sequence ID" value="QXE22684.1"/>
    <property type="molecule type" value="Genomic_DNA"/>
</dbReference>
<keyword evidence="4 9" id="KW-0808">Transferase</keyword>
<dbReference type="CDD" id="cd00082">
    <property type="entry name" value="HisKA"/>
    <property type="match status" value="1"/>
</dbReference>
<dbReference type="AlphaFoldDB" id="A0A975T5U6"/>
<dbReference type="InterPro" id="IPR036097">
    <property type="entry name" value="HisK_dim/P_sf"/>
</dbReference>
<dbReference type="SMART" id="SM00448">
    <property type="entry name" value="REC"/>
    <property type="match status" value="1"/>
</dbReference>
<evidence type="ECO:0000313" key="9">
    <source>
        <dbReference type="EMBL" id="QXE22684.1"/>
    </source>
</evidence>
<evidence type="ECO:0000313" key="10">
    <source>
        <dbReference type="Proteomes" id="UP000683511"/>
    </source>
</evidence>
<dbReference type="Gene3D" id="3.30.565.10">
    <property type="entry name" value="Histidine kinase-like ATPase, C-terminal domain"/>
    <property type="match status" value="1"/>
</dbReference>
<evidence type="ECO:0000256" key="4">
    <source>
        <dbReference type="ARBA" id="ARBA00022777"/>
    </source>
</evidence>
<protein>
    <recommendedName>
        <fullName evidence="2">histidine kinase</fullName>
        <ecNumber evidence="2">2.7.13.3</ecNumber>
    </recommendedName>
</protein>
<evidence type="ECO:0000259" key="8">
    <source>
        <dbReference type="PROSITE" id="PS50110"/>
    </source>
</evidence>
<dbReference type="Gene3D" id="3.40.50.2300">
    <property type="match status" value="1"/>
</dbReference>
<dbReference type="GO" id="GO:0000155">
    <property type="term" value="F:phosphorelay sensor kinase activity"/>
    <property type="evidence" value="ECO:0007669"/>
    <property type="project" value="InterPro"/>
</dbReference>
<evidence type="ECO:0000259" key="7">
    <source>
        <dbReference type="PROSITE" id="PS50109"/>
    </source>
</evidence>
<dbReference type="InterPro" id="IPR001789">
    <property type="entry name" value="Sig_transdc_resp-reg_receiver"/>
</dbReference>
<dbReference type="PROSITE" id="PS50110">
    <property type="entry name" value="RESPONSE_REGULATORY"/>
    <property type="match status" value="1"/>
</dbReference>
<name>A0A975T5U6_9NOST</name>
<keyword evidence="3 6" id="KW-0597">Phosphoprotein</keyword>
<evidence type="ECO:0000256" key="2">
    <source>
        <dbReference type="ARBA" id="ARBA00012438"/>
    </source>
</evidence>
<keyword evidence="10" id="KW-1185">Reference proteome</keyword>
<dbReference type="PROSITE" id="PS50109">
    <property type="entry name" value="HIS_KIN"/>
    <property type="match status" value="1"/>
</dbReference>
<feature type="modified residue" description="4-aspartylphosphate" evidence="6">
    <location>
        <position position="58"/>
    </location>
</feature>
<dbReference type="InterPro" id="IPR003661">
    <property type="entry name" value="HisK_dim/P_dom"/>
</dbReference>
<dbReference type="SUPFAM" id="SSF52172">
    <property type="entry name" value="CheY-like"/>
    <property type="match status" value="1"/>
</dbReference>
<dbReference type="Gene3D" id="1.10.287.130">
    <property type="match status" value="1"/>
</dbReference>
<dbReference type="InterPro" id="IPR004358">
    <property type="entry name" value="Sig_transdc_His_kin-like_C"/>
</dbReference>